<dbReference type="Pfam" id="PF13921">
    <property type="entry name" value="Myb_DNA-bind_6"/>
    <property type="match status" value="1"/>
</dbReference>
<name>A0A484M6V1_9ASTE</name>
<dbReference type="PANTHER" id="PTHR47430">
    <property type="entry name" value="GB|AAC33480.1"/>
    <property type="match status" value="1"/>
</dbReference>
<accession>A0A484M6V1</accession>
<dbReference type="GO" id="GO:0010597">
    <property type="term" value="P:green leaf volatile biosynthetic process"/>
    <property type="evidence" value="ECO:0007669"/>
    <property type="project" value="UniProtKB-ARBA"/>
</dbReference>
<evidence type="ECO:0000313" key="3">
    <source>
        <dbReference type="EMBL" id="VFQ84279.1"/>
    </source>
</evidence>
<dbReference type="SUPFAM" id="SSF46689">
    <property type="entry name" value="Homeodomain-like"/>
    <property type="match status" value="1"/>
</dbReference>
<dbReference type="GO" id="GO:0000976">
    <property type="term" value="F:transcription cis-regulatory region binding"/>
    <property type="evidence" value="ECO:0007669"/>
    <property type="project" value="UniProtKB-ARBA"/>
</dbReference>
<dbReference type="PROSITE" id="PS50090">
    <property type="entry name" value="MYB_LIKE"/>
    <property type="match status" value="1"/>
</dbReference>
<feature type="compositionally biased region" description="Basic and acidic residues" evidence="1">
    <location>
        <begin position="93"/>
        <end position="102"/>
    </location>
</feature>
<evidence type="ECO:0000259" key="2">
    <source>
        <dbReference type="PROSITE" id="PS50090"/>
    </source>
</evidence>
<protein>
    <recommendedName>
        <fullName evidence="2">Myb-like domain-containing protein</fullName>
    </recommendedName>
</protein>
<dbReference type="AlphaFoldDB" id="A0A484M6V1"/>
<dbReference type="PANTHER" id="PTHR47430:SF4">
    <property type="entry name" value="GB|AAC33480.1"/>
    <property type="match status" value="1"/>
</dbReference>
<dbReference type="Proteomes" id="UP000595140">
    <property type="component" value="Unassembled WGS sequence"/>
</dbReference>
<proteinExistence type="predicted"/>
<feature type="region of interest" description="Disordered" evidence="1">
    <location>
        <begin position="1"/>
        <end position="43"/>
    </location>
</feature>
<dbReference type="OrthoDB" id="39591at2759"/>
<evidence type="ECO:0000313" key="4">
    <source>
        <dbReference type="Proteomes" id="UP000595140"/>
    </source>
</evidence>
<dbReference type="SMART" id="SM00717">
    <property type="entry name" value="SANT"/>
    <property type="match status" value="3"/>
</dbReference>
<organism evidence="3 4">
    <name type="scientific">Cuscuta campestris</name>
    <dbReference type="NCBI Taxonomy" id="132261"/>
    <lineage>
        <taxon>Eukaryota</taxon>
        <taxon>Viridiplantae</taxon>
        <taxon>Streptophyta</taxon>
        <taxon>Embryophyta</taxon>
        <taxon>Tracheophyta</taxon>
        <taxon>Spermatophyta</taxon>
        <taxon>Magnoliopsida</taxon>
        <taxon>eudicotyledons</taxon>
        <taxon>Gunneridae</taxon>
        <taxon>Pentapetalae</taxon>
        <taxon>asterids</taxon>
        <taxon>lamiids</taxon>
        <taxon>Solanales</taxon>
        <taxon>Convolvulaceae</taxon>
        <taxon>Cuscuteae</taxon>
        <taxon>Cuscuta</taxon>
        <taxon>Cuscuta subgen. Grammica</taxon>
        <taxon>Cuscuta sect. Cleistogrammica</taxon>
    </lineage>
</organism>
<feature type="domain" description="Myb-like" evidence="2">
    <location>
        <begin position="330"/>
        <end position="398"/>
    </location>
</feature>
<sequence length="493" mass="57684">MDAKDDDATSMMEHSKKRSKRSNKSKENNNMKNGLHNQEKLEGHNIFEEGHATESRDWLEDVEEKKMEVRVADEENVQGPDFLEGGSFTKRRERTEDFENKKEKKRKRYVKCNVIESHPGDECIEGCTEMARTKKKKKKEEKRKKNCDVCVGSKDIGSESLATIESENISRRKMAGNVPKDTKSQKNLEVFPDCGDVLDKGEQKINKVELVQGKRFSKEEDEIIKEAVYKFVERHDLGDEGLDMVFNTRSFTNLRGCWSEIGAAIPYRPNKSVYMRAVKIFRKSESPLTEEEYEFVKEYQERHGNRWADMAKKLGKFGGHVFNAWVRRRLPNMKRGRWSQEEYKTLFDLVNIDLQLKVYQDKKTNHGMLRDNISWTAISNKLGTRNLPTCCRKWYHQLTSPMVMEGKWADSDDYRLIGALYDLDASCMEKVDWDNLLDHRSGEVSLQRWKQMVRHIGHYENKSFAEQVEVLASRYCPYLLEAREAWDNKPCVP</sequence>
<dbReference type="EMBL" id="OOIL02002698">
    <property type="protein sequence ID" value="VFQ84279.1"/>
    <property type="molecule type" value="Genomic_DNA"/>
</dbReference>
<reference evidence="3 4" key="1">
    <citation type="submission" date="2018-04" db="EMBL/GenBank/DDBJ databases">
        <authorList>
            <person name="Vogel A."/>
        </authorList>
    </citation>
    <scope>NUCLEOTIDE SEQUENCE [LARGE SCALE GENOMIC DNA]</scope>
</reference>
<evidence type="ECO:0000256" key="1">
    <source>
        <dbReference type="SAM" id="MobiDB-lite"/>
    </source>
</evidence>
<keyword evidence="4" id="KW-1185">Reference proteome</keyword>
<dbReference type="InterPro" id="IPR009057">
    <property type="entry name" value="Homeodomain-like_sf"/>
</dbReference>
<dbReference type="Gene3D" id="1.10.10.60">
    <property type="entry name" value="Homeodomain-like"/>
    <property type="match status" value="2"/>
</dbReference>
<gene>
    <name evidence="3" type="ORF">CCAM_LOCUS26055</name>
</gene>
<dbReference type="InterPro" id="IPR001005">
    <property type="entry name" value="SANT/Myb"/>
</dbReference>
<feature type="region of interest" description="Disordered" evidence="1">
    <location>
        <begin position="70"/>
        <end position="102"/>
    </location>
</feature>